<dbReference type="PANTHER" id="PTHR35525">
    <property type="entry name" value="BLL6575 PROTEIN"/>
    <property type="match status" value="1"/>
</dbReference>
<dbReference type="InterPro" id="IPR023286">
    <property type="entry name" value="ABATE_dom_sf"/>
</dbReference>
<geneLocation type="plasmid" evidence="2">
    <name>unnamed3</name>
</geneLocation>
<dbReference type="RefSeq" id="WP_172873387.1">
    <property type="nucleotide sequence ID" value="NZ_JABRWL010000004.1"/>
</dbReference>
<dbReference type="InterPro" id="IPR010852">
    <property type="entry name" value="ABATE"/>
</dbReference>
<comment type="caution">
    <text evidence="2">The sequence shown here is derived from an EMBL/GenBank/DDBJ whole genome shotgun (WGS) entry which is preliminary data.</text>
</comment>
<dbReference type="PANTHER" id="PTHR35525:SF3">
    <property type="entry name" value="BLL6575 PROTEIN"/>
    <property type="match status" value="1"/>
</dbReference>
<evidence type="ECO:0000313" key="3">
    <source>
        <dbReference type="Proteomes" id="UP001155820"/>
    </source>
</evidence>
<name>A0AA44IY34_9HYPH</name>
<reference evidence="2" key="1">
    <citation type="submission" date="2019-07" db="EMBL/GenBank/DDBJ databases">
        <title>FDA dAtabase for Regulatory Grade micrObial Sequences (FDA-ARGOS): Supporting development and validation of Infectious Disease Dx tests.</title>
        <authorList>
            <person name="Bachman M."/>
            <person name="Young C."/>
            <person name="Tallon L."/>
            <person name="Sadzewicz L."/>
            <person name="Vavikolanu K."/>
            <person name="Mehta A."/>
            <person name="Aluvathingal J."/>
            <person name="Nadendla S."/>
            <person name="Nandy P."/>
            <person name="Geyer C."/>
            <person name="Yan Y."/>
            <person name="Sichtig H."/>
        </authorList>
    </citation>
    <scope>NUCLEOTIDE SEQUENCE</scope>
    <source>
        <strain evidence="2">FDAARGOS_618</strain>
        <plasmid evidence="2">unnamed3</plasmid>
    </source>
</reference>
<dbReference type="Pfam" id="PF11706">
    <property type="entry name" value="zf-CGNR"/>
    <property type="match status" value="1"/>
</dbReference>
<evidence type="ECO:0000313" key="2">
    <source>
        <dbReference type="EMBL" id="NRF18055.1"/>
    </source>
</evidence>
<sequence length="184" mass="20440">MGDEHYIATNFSIGLTEDFLRTLEVARVEPEGLTEPGVIDRLLKSHAVEAADADVDDVMAARILREDIRKLFERASEIDAVKALSDFLAGADIGVRLQPSEDGRFSLVPVARSHQDPIETLRSLCLIEIADAVSRKGFACLQTCQAAPCQDAFIDRSKKGGRLFCSPRCSSRYHVQRHRERSKV</sequence>
<dbReference type="EMBL" id="JABRWM010000003">
    <property type="protein sequence ID" value="NRF18055.1"/>
    <property type="molecule type" value="Genomic_DNA"/>
</dbReference>
<feature type="domain" description="Zinc finger CGNR" evidence="1">
    <location>
        <begin position="141"/>
        <end position="181"/>
    </location>
</feature>
<proteinExistence type="predicted"/>
<dbReference type="Gene3D" id="1.10.3300.10">
    <property type="entry name" value="Jann2411-like domain"/>
    <property type="match status" value="1"/>
</dbReference>
<organism evidence="2 3">
    <name type="scientific">Agrobacterium pusense</name>
    <dbReference type="NCBI Taxonomy" id="648995"/>
    <lineage>
        <taxon>Bacteria</taxon>
        <taxon>Pseudomonadati</taxon>
        <taxon>Pseudomonadota</taxon>
        <taxon>Alphaproteobacteria</taxon>
        <taxon>Hyphomicrobiales</taxon>
        <taxon>Rhizobiaceae</taxon>
        <taxon>Rhizobium/Agrobacterium group</taxon>
        <taxon>Agrobacterium</taxon>
    </lineage>
</organism>
<accession>A0AA44IY34</accession>
<dbReference type="Proteomes" id="UP001155820">
    <property type="component" value="Unassembled WGS sequence"/>
</dbReference>
<keyword evidence="2" id="KW-0614">Plasmid</keyword>
<dbReference type="SUPFAM" id="SSF160904">
    <property type="entry name" value="Jann2411-like"/>
    <property type="match status" value="1"/>
</dbReference>
<evidence type="ECO:0000259" key="1">
    <source>
        <dbReference type="Pfam" id="PF11706"/>
    </source>
</evidence>
<protein>
    <submittedName>
        <fullName evidence="2">CGNR zinc finger domain-containing protein</fullName>
    </submittedName>
</protein>
<dbReference type="InterPro" id="IPR021005">
    <property type="entry name" value="Znf_CGNR"/>
</dbReference>
<dbReference type="Pfam" id="PF07336">
    <property type="entry name" value="ABATE"/>
    <property type="match status" value="1"/>
</dbReference>
<keyword evidence="3" id="KW-1185">Reference proteome</keyword>
<gene>
    <name evidence="2" type="ORF">FOB26_02675</name>
</gene>
<dbReference type="AlphaFoldDB" id="A0AA44IY34"/>